<sequence>MAEIKDLIVNSNNIAVVIPADSSIDKFCAGVGVMRMVMAKQKNCTFLFDGEIPEDCKDIIGETEVQKELQQRELLVSIDYSGTQASKVHYYTEDQTLYLSVSPINKDFDISKVIPIIKGSDFDLVLSVGVPTQEKLGKFQDVLKNVKLVNFDNSIDNTNYGTFNITGAETSVLSLFVLNNAYKLGLKADEIAAKALLKGIVNKTM</sequence>
<comment type="caution">
    <text evidence="1">The sequence shown here is derived from an EMBL/GenBank/DDBJ whole genome shotgun (WGS) entry which is preliminary data.</text>
</comment>
<reference evidence="1 2" key="1">
    <citation type="journal article" date="2016" name="Nat. Commun.">
        <title>Thousands of microbial genomes shed light on interconnected biogeochemical processes in an aquifer system.</title>
        <authorList>
            <person name="Anantharaman K."/>
            <person name="Brown C.T."/>
            <person name="Hug L.A."/>
            <person name="Sharon I."/>
            <person name="Castelle C.J."/>
            <person name="Probst A.J."/>
            <person name="Thomas B.C."/>
            <person name="Singh A."/>
            <person name="Wilkins M.J."/>
            <person name="Karaoz U."/>
            <person name="Brodie E.L."/>
            <person name="Williams K.H."/>
            <person name="Hubbard S.S."/>
            <person name="Banfield J.F."/>
        </authorList>
    </citation>
    <scope>NUCLEOTIDE SEQUENCE [LARGE SCALE GENOMIC DNA]</scope>
</reference>
<proteinExistence type="predicted"/>
<evidence type="ECO:0000313" key="1">
    <source>
        <dbReference type="EMBL" id="OGC62277.1"/>
    </source>
</evidence>
<dbReference type="Gene3D" id="3.90.1640.10">
    <property type="entry name" value="inorganic pyrophosphatase (n-terminal core)"/>
    <property type="match status" value="1"/>
</dbReference>
<name>A0A1F4VYL1_UNCKA</name>
<dbReference type="PANTHER" id="PTHR47618">
    <property type="entry name" value="BIFUNCTIONAL OLIGORIBONUCLEASE AND PAP PHOSPHATASE NRNA"/>
    <property type="match status" value="1"/>
</dbReference>
<dbReference type="InterPro" id="IPR051319">
    <property type="entry name" value="Oligoribo/pAp-PDE_c-di-AMP_PDE"/>
</dbReference>
<organism evidence="1 2">
    <name type="scientific">candidate division WWE3 bacterium RIFOXYA2_FULL_46_9</name>
    <dbReference type="NCBI Taxonomy" id="1802636"/>
    <lineage>
        <taxon>Bacteria</taxon>
        <taxon>Katanobacteria</taxon>
    </lineage>
</organism>
<evidence type="ECO:0000313" key="2">
    <source>
        <dbReference type="Proteomes" id="UP000176614"/>
    </source>
</evidence>
<dbReference type="PANTHER" id="PTHR47618:SF1">
    <property type="entry name" value="BIFUNCTIONAL OLIGORIBONUCLEASE AND PAP PHOSPHATASE NRNA"/>
    <property type="match status" value="1"/>
</dbReference>
<dbReference type="EMBL" id="MEVT01000022">
    <property type="protein sequence ID" value="OGC62277.1"/>
    <property type="molecule type" value="Genomic_DNA"/>
</dbReference>
<accession>A0A1F4VYL1</accession>
<protein>
    <submittedName>
        <fullName evidence="1">Uncharacterized protein</fullName>
    </submittedName>
</protein>
<gene>
    <name evidence="1" type="ORF">A2264_03240</name>
</gene>
<dbReference type="Proteomes" id="UP000176614">
    <property type="component" value="Unassembled WGS sequence"/>
</dbReference>
<dbReference type="AlphaFoldDB" id="A0A1F4VYL1"/>